<gene>
    <name evidence="1" type="ORF">dnm_023060</name>
</gene>
<organism evidence="1 2">
    <name type="scientific">Desulfonema magnum</name>
    <dbReference type="NCBI Taxonomy" id="45655"/>
    <lineage>
        <taxon>Bacteria</taxon>
        <taxon>Pseudomonadati</taxon>
        <taxon>Thermodesulfobacteriota</taxon>
        <taxon>Desulfobacteria</taxon>
        <taxon>Desulfobacterales</taxon>
        <taxon>Desulfococcaceae</taxon>
        <taxon>Desulfonema</taxon>
    </lineage>
</organism>
<dbReference type="Proteomes" id="UP000663722">
    <property type="component" value="Chromosome"/>
</dbReference>
<dbReference type="EMBL" id="CP061800">
    <property type="protein sequence ID" value="QTA86285.1"/>
    <property type="molecule type" value="Genomic_DNA"/>
</dbReference>
<accession>A0A975BJ42</accession>
<dbReference type="AlphaFoldDB" id="A0A975BJ42"/>
<protein>
    <submittedName>
        <fullName evidence="1">Uncharacterized protein</fullName>
    </submittedName>
</protein>
<keyword evidence="2" id="KW-1185">Reference proteome</keyword>
<dbReference type="KEGG" id="dmm:dnm_023060"/>
<proteinExistence type="predicted"/>
<reference evidence="1" key="1">
    <citation type="journal article" date="2021" name="Microb. Physiol.">
        <title>Proteogenomic Insights into the Physiology of Marine, Sulfate-Reducing, Filamentous Desulfonema limicola and Desulfonema magnum.</title>
        <authorList>
            <person name="Schnaars V."/>
            <person name="Wohlbrand L."/>
            <person name="Scheve S."/>
            <person name="Hinrichs C."/>
            <person name="Reinhardt R."/>
            <person name="Rabus R."/>
        </authorList>
    </citation>
    <scope>NUCLEOTIDE SEQUENCE</scope>
    <source>
        <strain evidence="1">4be13</strain>
    </source>
</reference>
<evidence type="ECO:0000313" key="2">
    <source>
        <dbReference type="Proteomes" id="UP000663722"/>
    </source>
</evidence>
<name>A0A975BJ42_9BACT</name>
<evidence type="ECO:0000313" key="1">
    <source>
        <dbReference type="EMBL" id="QTA86285.1"/>
    </source>
</evidence>
<sequence length="42" mass="5072">MADIYDTFFLADIYDTFFHLQRDRTSWLSRYFAALDGISNHH</sequence>